<comment type="caution">
    <text evidence="2">The sequence shown here is derived from an EMBL/GenBank/DDBJ whole genome shotgun (WGS) entry which is preliminary data.</text>
</comment>
<dbReference type="PANTHER" id="PTHR14431">
    <property type="entry name" value="HCLS1-BINDING PROTEIN 3"/>
    <property type="match status" value="1"/>
</dbReference>
<name>A0A498P294_LABRO</name>
<dbReference type="EMBL" id="QBIY01005292">
    <property type="protein sequence ID" value="RXN37939.1"/>
    <property type="molecule type" value="Genomic_DNA"/>
</dbReference>
<dbReference type="AlphaFoldDB" id="A0A498P294"/>
<sequence>MDRSYPSPDRNSNFNIPSAKYTTKERFKRHVNLKNAKSVPKLKPKTLFDEDDDPEKKLFSPAVEGDMKLFDSAHLRNTDTLLFSKTNNGIKSTDSKVDEDTDELFRVELDLDKLLTVSKTVRFGPDPSMKPKPKVKAKPEIQKSSTLTQATDLQLSRAEAMDQMDILQYIQQNDLPATEDLDLFKH</sequence>
<accession>A0A498P294</accession>
<keyword evidence="3" id="KW-1185">Reference proteome</keyword>
<evidence type="ECO:0000256" key="1">
    <source>
        <dbReference type="SAM" id="MobiDB-lite"/>
    </source>
</evidence>
<reference evidence="2 3" key="1">
    <citation type="submission" date="2018-03" db="EMBL/GenBank/DDBJ databases">
        <title>Draft genome sequence of Rohu Carp (Labeo rohita).</title>
        <authorList>
            <person name="Das P."/>
            <person name="Kushwaha B."/>
            <person name="Joshi C.G."/>
            <person name="Kumar D."/>
            <person name="Nagpure N.S."/>
            <person name="Sahoo L."/>
            <person name="Das S.P."/>
            <person name="Bit A."/>
            <person name="Patnaik S."/>
            <person name="Meher P.K."/>
            <person name="Jayasankar P."/>
            <person name="Koringa P.G."/>
            <person name="Patel N.V."/>
            <person name="Hinsu A.T."/>
            <person name="Kumar R."/>
            <person name="Pandey M."/>
            <person name="Agarwal S."/>
            <person name="Srivastava S."/>
            <person name="Singh M."/>
            <person name="Iquebal M.A."/>
            <person name="Jaiswal S."/>
            <person name="Angadi U.B."/>
            <person name="Kumar N."/>
            <person name="Raza M."/>
            <person name="Shah T.M."/>
            <person name="Rai A."/>
            <person name="Jena J.K."/>
        </authorList>
    </citation>
    <scope>NUCLEOTIDE SEQUENCE [LARGE SCALE GENOMIC DNA]</scope>
    <source>
        <strain evidence="2">DASCIFA01</strain>
        <tissue evidence="2">Testis</tissue>
    </source>
</reference>
<dbReference type="PANTHER" id="PTHR14431:SF1">
    <property type="entry name" value="HCLS1-BINDING PROTEIN 3"/>
    <property type="match status" value="1"/>
</dbReference>
<evidence type="ECO:0000313" key="2">
    <source>
        <dbReference type="EMBL" id="RXN37939.1"/>
    </source>
</evidence>
<evidence type="ECO:0000313" key="3">
    <source>
        <dbReference type="Proteomes" id="UP000290572"/>
    </source>
</evidence>
<gene>
    <name evidence="2" type="ORF">ROHU_001598</name>
</gene>
<dbReference type="InterPro" id="IPR039701">
    <property type="entry name" value="HS1BP3"/>
</dbReference>
<dbReference type="STRING" id="84645.A0A498P294"/>
<proteinExistence type="predicted"/>
<protein>
    <submittedName>
        <fullName evidence="2">HCLS1-binding 3</fullName>
    </submittedName>
</protein>
<organism evidence="2 3">
    <name type="scientific">Labeo rohita</name>
    <name type="common">Indian major carp</name>
    <name type="synonym">Cyprinus rohita</name>
    <dbReference type="NCBI Taxonomy" id="84645"/>
    <lineage>
        <taxon>Eukaryota</taxon>
        <taxon>Metazoa</taxon>
        <taxon>Chordata</taxon>
        <taxon>Craniata</taxon>
        <taxon>Vertebrata</taxon>
        <taxon>Euteleostomi</taxon>
        <taxon>Actinopterygii</taxon>
        <taxon>Neopterygii</taxon>
        <taxon>Teleostei</taxon>
        <taxon>Ostariophysi</taxon>
        <taxon>Cypriniformes</taxon>
        <taxon>Cyprinidae</taxon>
        <taxon>Labeoninae</taxon>
        <taxon>Labeonini</taxon>
        <taxon>Labeo</taxon>
    </lineage>
</organism>
<feature type="region of interest" description="Disordered" evidence="1">
    <location>
        <begin position="124"/>
        <end position="150"/>
    </location>
</feature>
<dbReference type="Proteomes" id="UP000290572">
    <property type="component" value="Unassembled WGS sequence"/>
</dbReference>